<keyword evidence="5 9" id="KW-0808">Transferase</keyword>
<reference evidence="10" key="2">
    <citation type="journal article" date="2020" name="Nat. Commun.">
        <title>Large-scale genome sequencing of mycorrhizal fungi provides insights into the early evolution of symbiotic traits.</title>
        <authorList>
            <person name="Miyauchi S."/>
            <person name="Kiss E."/>
            <person name="Kuo A."/>
            <person name="Drula E."/>
            <person name="Kohler A."/>
            <person name="Sanchez-Garcia M."/>
            <person name="Morin E."/>
            <person name="Andreopoulos B."/>
            <person name="Barry K.W."/>
            <person name="Bonito G."/>
            <person name="Buee M."/>
            <person name="Carver A."/>
            <person name="Chen C."/>
            <person name="Cichocki N."/>
            <person name="Clum A."/>
            <person name="Culley D."/>
            <person name="Crous P.W."/>
            <person name="Fauchery L."/>
            <person name="Girlanda M."/>
            <person name="Hayes R.D."/>
            <person name="Keri Z."/>
            <person name="LaButti K."/>
            <person name="Lipzen A."/>
            <person name="Lombard V."/>
            <person name="Magnuson J."/>
            <person name="Maillard F."/>
            <person name="Murat C."/>
            <person name="Nolan M."/>
            <person name="Ohm R.A."/>
            <person name="Pangilinan J."/>
            <person name="Pereira M.F."/>
            <person name="Perotto S."/>
            <person name="Peter M."/>
            <person name="Pfister S."/>
            <person name="Riley R."/>
            <person name="Sitrit Y."/>
            <person name="Stielow J.B."/>
            <person name="Szollosi G."/>
            <person name="Zifcakova L."/>
            <person name="Stursova M."/>
            <person name="Spatafora J.W."/>
            <person name="Tedersoo L."/>
            <person name="Vaario L.M."/>
            <person name="Yamada A."/>
            <person name="Yan M."/>
            <person name="Wang P."/>
            <person name="Xu J."/>
            <person name="Bruns T."/>
            <person name="Baldrian P."/>
            <person name="Vilgalys R."/>
            <person name="Dunand C."/>
            <person name="Henrissat B."/>
            <person name="Grigoriev I.V."/>
            <person name="Hibbett D."/>
            <person name="Nagy L.G."/>
            <person name="Martin F.M."/>
        </authorList>
    </citation>
    <scope>NUCLEOTIDE SEQUENCE</scope>
    <source>
        <strain evidence="10">Prilba</strain>
    </source>
</reference>
<evidence type="ECO:0000256" key="2">
    <source>
        <dbReference type="ARBA" id="ARBA00012656"/>
    </source>
</evidence>
<dbReference type="Proteomes" id="UP000759537">
    <property type="component" value="Unassembled WGS sequence"/>
</dbReference>
<dbReference type="Gene3D" id="1.25.40.120">
    <property type="entry name" value="Protein prenylyltransferase"/>
    <property type="match status" value="1"/>
</dbReference>
<keyword evidence="4 9" id="KW-0637">Prenyltransferase</keyword>
<evidence type="ECO:0000256" key="6">
    <source>
        <dbReference type="ARBA" id="ARBA00022737"/>
    </source>
</evidence>
<comment type="function">
    <text evidence="9">Catalyzes the transfer of a geranyl-geranyl moiety from geranyl-geranyl pyrophosphate to cysteines occuring in specific C-terminal amino acid sequences.</text>
</comment>
<dbReference type="FunFam" id="1.25.40.120:FF:000035">
    <property type="entry name" value="Geranylgeranyl transferase type-2 subunit alpha"/>
    <property type="match status" value="1"/>
</dbReference>
<evidence type="ECO:0000256" key="1">
    <source>
        <dbReference type="ARBA" id="ARBA00006734"/>
    </source>
</evidence>
<accession>A0A9P5MUS3</accession>
<comment type="similarity">
    <text evidence="1 9">Belongs to the protein prenyltransferase subunit alpha family.</text>
</comment>
<evidence type="ECO:0000256" key="3">
    <source>
        <dbReference type="ARBA" id="ARBA00014772"/>
    </source>
</evidence>
<dbReference type="GO" id="GO:0005968">
    <property type="term" value="C:Rab-protein geranylgeranyltransferase complex"/>
    <property type="evidence" value="ECO:0007669"/>
    <property type="project" value="TreeGrafter"/>
</dbReference>
<dbReference type="EMBL" id="WHVB01000010">
    <property type="protein sequence ID" value="KAF8479201.1"/>
    <property type="molecule type" value="Genomic_DNA"/>
</dbReference>
<proteinExistence type="inferred from homology"/>
<evidence type="ECO:0000256" key="8">
    <source>
        <dbReference type="ARBA" id="ARBA00047658"/>
    </source>
</evidence>
<protein>
    <recommendedName>
        <fullName evidence="3 9">Geranylgeranyl transferase type-2 subunit alpha</fullName>
        <ecNumber evidence="2 9">2.5.1.60</ecNumber>
    </recommendedName>
    <alternativeName>
        <fullName evidence="7 9">Geranylgeranyl transferase type II subunit alpha</fullName>
    </alternativeName>
</protein>
<evidence type="ECO:0000256" key="5">
    <source>
        <dbReference type="ARBA" id="ARBA00022679"/>
    </source>
</evidence>
<sequence>QHGVKRTREPLAAKRQRESAKLSAYLTLTDDILSRACLLFLKKNNDWSREALSLTTQLLSSHPTITNPEFYTVWNYRRNILTNGIFPGSSPEEINELLNDDLAITTTALKVNPKVYWIWNHRRWCLEHISENPDPADTQAWRRSTWERELFIVERMLDTDSRNFMAWDYRRYVLASMPIHRPEKAELAYTTKKIEANFSNFSAWHQRTKVLGSLWASGEVDRSSSLQKEFELVQNAMFTLPEDQSAWLYHRWLIGSGDDKATLEREIDVIQTLLDEQPDSKWCMESLVTYKLLLLKNHLPTDSQERIDVTNQCLKLLRELEEADPMRRQRYRDIGAQLEA</sequence>
<comment type="caution">
    <text evidence="10">The sequence shown here is derived from an EMBL/GenBank/DDBJ whole genome shotgun (WGS) entry which is preliminary data.</text>
</comment>
<dbReference type="SUPFAM" id="SSF48439">
    <property type="entry name" value="Protein prenylyltransferase"/>
    <property type="match status" value="1"/>
</dbReference>
<dbReference type="EC" id="2.5.1.60" evidence="2 9"/>
<dbReference type="GO" id="GO:0097354">
    <property type="term" value="P:prenylation"/>
    <property type="evidence" value="ECO:0007669"/>
    <property type="project" value="UniProtKB-UniRule"/>
</dbReference>
<dbReference type="Pfam" id="PF01239">
    <property type="entry name" value="PPTA"/>
    <property type="match status" value="5"/>
</dbReference>
<organism evidence="10 11">
    <name type="scientific">Russula ochroleuca</name>
    <dbReference type="NCBI Taxonomy" id="152965"/>
    <lineage>
        <taxon>Eukaryota</taxon>
        <taxon>Fungi</taxon>
        <taxon>Dikarya</taxon>
        <taxon>Basidiomycota</taxon>
        <taxon>Agaricomycotina</taxon>
        <taxon>Agaricomycetes</taxon>
        <taxon>Russulales</taxon>
        <taxon>Russulaceae</taxon>
        <taxon>Russula</taxon>
    </lineage>
</organism>
<evidence type="ECO:0000256" key="7">
    <source>
        <dbReference type="ARBA" id="ARBA00031267"/>
    </source>
</evidence>
<gene>
    <name evidence="10" type="ORF">DFH94DRAFT_799312</name>
</gene>
<dbReference type="AlphaFoldDB" id="A0A9P5MUS3"/>
<comment type="catalytic activity">
    <reaction evidence="8 9">
        <text>geranylgeranyl diphosphate + L-cysteinyl-[protein] = S-geranylgeranyl-L-cysteinyl-[protein] + diphosphate</text>
        <dbReference type="Rhea" id="RHEA:21240"/>
        <dbReference type="Rhea" id="RHEA-COMP:10131"/>
        <dbReference type="Rhea" id="RHEA-COMP:11537"/>
        <dbReference type="ChEBI" id="CHEBI:29950"/>
        <dbReference type="ChEBI" id="CHEBI:33019"/>
        <dbReference type="ChEBI" id="CHEBI:57533"/>
        <dbReference type="ChEBI" id="CHEBI:86021"/>
        <dbReference type="EC" id="2.5.1.60"/>
    </reaction>
</comment>
<dbReference type="PROSITE" id="PS51147">
    <property type="entry name" value="PFTA"/>
    <property type="match status" value="5"/>
</dbReference>
<dbReference type="PANTHER" id="PTHR11129:SF2">
    <property type="entry name" value="GERANYLGERANYL TRANSFERASE TYPE-2 SUBUNIT ALPHA"/>
    <property type="match status" value="1"/>
</dbReference>
<evidence type="ECO:0000256" key="9">
    <source>
        <dbReference type="RuleBase" id="RU367120"/>
    </source>
</evidence>
<dbReference type="PANTHER" id="PTHR11129">
    <property type="entry name" value="PROTEIN FARNESYLTRANSFERASE ALPHA SUBUNIT/RAB GERANYLGERANYL TRANSFERASE ALPHA SUBUNIT"/>
    <property type="match status" value="1"/>
</dbReference>
<evidence type="ECO:0000256" key="4">
    <source>
        <dbReference type="ARBA" id="ARBA00022602"/>
    </source>
</evidence>
<dbReference type="InterPro" id="IPR002088">
    <property type="entry name" value="Prenyl_trans_a"/>
</dbReference>
<feature type="non-terminal residue" evidence="10">
    <location>
        <position position="340"/>
    </location>
</feature>
<evidence type="ECO:0000313" key="11">
    <source>
        <dbReference type="Proteomes" id="UP000759537"/>
    </source>
</evidence>
<name>A0A9P5MUS3_9AGAM</name>
<dbReference type="OrthoDB" id="1658at2759"/>
<keyword evidence="6" id="KW-0677">Repeat</keyword>
<dbReference type="GO" id="GO:0004663">
    <property type="term" value="F:Rab geranylgeranyltransferase activity"/>
    <property type="evidence" value="ECO:0007669"/>
    <property type="project" value="UniProtKB-UniRule"/>
</dbReference>
<reference evidence="10" key="1">
    <citation type="submission" date="2019-10" db="EMBL/GenBank/DDBJ databases">
        <authorList>
            <consortium name="DOE Joint Genome Institute"/>
            <person name="Kuo A."/>
            <person name="Miyauchi S."/>
            <person name="Kiss E."/>
            <person name="Drula E."/>
            <person name="Kohler A."/>
            <person name="Sanchez-Garcia M."/>
            <person name="Andreopoulos B."/>
            <person name="Barry K.W."/>
            <person name="Bonito G."/>
            <person name="Buee M."/>
            <person name="Carver A."/>
            <person name="Chen C."/>
            <person name="Cichocki N."/>
            <person name="Clum A."/>
            <person name="Culley D."/>
            <person name="Crous P.W."/>
            <person name="Fauchery L."/>
            <person name="Girlanda M."/>
            <person name="Hayes R."/>
            <person name="Keri Z."/>
            <person name="LaButti K."/>
            <person name="Lipzen A."/>
            <person name="Lombard V."/>
            <person name="Magnuson J."/>
            <person name="Maillard F."/>
            <person name="Morin E."/>
            <person name="Murat C."/>
            <person name="Nolan M."/>
            <person name="Ohm R."/>
            <person name="Pangilinan J."/>
            <person name="Pereira M."/>
            <person name="Perotto S."/>
            <person name="Peter M."/>
            <person name="Riley R."/>
            <person name="Sitrit Y."/>
            <person name="Stielow B."/>
            <person name="Szollosi G."/>
            <person name="Zifcakova L."/>
            <person name="Stursova M."/>
            <person name="Spatafora J.W."/>
            <person name="Tedersoo L."/>
            <person name="Vaario L.-M."/>
            <person name="Yamada A."/>
            <person name="Yan M."/>
            <person name="Wang P."/>
            <person name="Xu J."/>
            <person name="Bruns T."/>
            <person name="Baldrian P."/>
            <person name="Vilgalys R."/>
            <person name="Henrissat B."/>
            <person name="Grigoriev I.V."/>
            <person name="Hibbett D."/>
            <person name="Nagy L.G."/>
            <person name="Martin F.M."/>
        </authorList>
    </citation>
    <scope>NUCLEOTIDE SEQUENCE</scope>
    <source>
        <strain evidence="10">Prilba</strain>
    </source>
</reference>
<evidence type="ECO:0000313" key="10">
    <source>
        <dbReference type="EMBL" id="KAF8479201.1"/>
    </source>
</evidence>
<keyword evidence="11" id="KW-1185">Reference proteome</keyword>